<keyword evidence="1" id="KW-1185">Reference proteome</keyword>
<evidence type="ECO:0000313" key="1">
    <source>
        <dbReference type="Proteomes" id="UP000694863"/>
    </source>
</evidence>
<sequence>MSMDYTAMHIPTKARQALQLQRGGFRGVVISSCVNLRCLLCFPPGGPDTPSISVEPDSEVPSGSWVTFICRGTHWTAIRLEKSEPDGSYWDKKNNLLRSETEAIFHFPFVSKNTAGRYKCISYDGTRYSQRSESLELKVTAPGAPREHDKDFNRGPGAPGEHKESNSDTPVSKHQLYVLIGISVAVVLGLLFLFLFLLHCQRQRKHGTPHTKSKDENPQERLSPGVEVLKRTPVVITADGLPKKDREMDNLTPAAGHPQDVTYAQLNQQALTRGASQAGSWQLTAESTTYATLHKH</sequence>
<protein>
    <submittedName>
        <fullName evidence="2">Leukocyte-associated immunoglobulin-like receptor 1</fullName>
    </submittedName>
</protein>
<reference evidence="2" key="1">
    <citation type="submission" date="2025-08" db="UniProtKB">
        <authorList>
            <consortium name="RefSeq"/>
        </authorList>
    </citation>
    <scope>IDENTIFICATION</scope>
</reference>
<proteinExistence type="predicted"/>
<accession>A0AC55D9A7</accession>
<dbReference type="RefSeq" id="XP_045148333.1">
    <property type="nucleotide sequence ID" value="XM_045292398.1"/>
</dbReference>
<dbReference type="Proteomes" id="UP000694863">
    <property type="component" value="Unplaced"/>
</dbReference>
<evidence type="ECO:0000313" key="2">
    <source>
        <dbReference type="RefSeq" id="XP_045148333.1"/>
    </source>
</evidence>
<name>A0AC55D9A7_ECHTE</name>
<organism evidence="1 2">
    <name type="scientific">Echinops telfairi</name>
    <name type="common">Lesser hedgehog tenrec</name>
    <dbReference type="NCBI Taxonomy" id="9371"/>
    <lineage>
        <taxon>Eukaryota</taxon>
        <taxon>Metazoa</taxon>
        <taxon>Chordata</taxon>
        <taxon>Craniata</taxon>
        <taxon>Vertebrata</taxon>
        <taxon>Euteleostomi</taxon>
        <taxon>Mammalia</taxon>
        <taxon>Eutheria</taxon>
        <taxon>Afrotheria</taxon>
        <taxon>Tenrecidae</taxon>
        <taxon>Tenrecinae</taxon>
        <taxon>Echinops</taxon>
    </lineage>
</organism>
<gene>
    <name evidence="2" type="primary">LOC123521950</name>
</gene>